<comment type="caution">
    <text evidence="1">The sequence shown here is derived from an EMBL/GenBank/DDBJ whole genome shotgun (WGS) entry which is preliminary data.</text>
</comment>
<dbReference type="AlphaFoldDB" id="A0A3N1XVH3"/>
<protein>
    <submittedName>
        <fullName evidence="1">Uncharacterized protein</fullName>
    </submittedName>
</protein>
<accession>A0A3N1XVH3</accession>
<evidence type="ECO:0000313" key="1">
    <source>
        <dbReference type="EMBL" id="ROR29182.1"/>
    </source>
</evidence>
<keyword evidence="2" id="KW-1185">Reference proteome</keyword>
<evidence type="ECO:0000313" key="2">
    <source>
        <dbReference type="Proteomes" id="UP000273083"/>
    </source>
</evidence>
<dbReference type="RefSeq" id="WP_123608638.1">
    <property type="nucleotide sequence ID" value="NZ_RJVG01000003.1"/>
</dbReference>
<name>A0A3N1XVH3_9FIRM</name>
<organism evidence="1 2">
    <name type="scientific">Mobilisporobacter senegalensis</name>
    <dbReference type="NCBI Taxonomy" id="1329262"/>
    <lineage>
        <taxon>Bacteria</taxon>
        <taxon>Bacillati</taxon>
        <taxon>Bacillota</taxon>
        <taxon>Clostridia</taxon>
        <taxon>Lachnospirales</taxon>
        <taxon>Lachnospiraceae</taxon>
        <taxon>Mobilisporobacter</taxon>
    </lineage>
</organism>
<reference evidence="1 2" key="1">
    <citation type="submission" date="2018-11" db="EMBL/GenBank/DDBJ databases">
        <title>Genomic Encyclopedia of Type Strains, Phase IV (KMG-IV): sequencing the most valuable type-strain genomes for metagenomic binning, comparative biology and taxonomic classification.</title>
        <authorList>
            <person name="Goeker M."/>
        </authorList>
    </citation>
    <scope>NUCLEOTIDE SEQUENCE [LARGE SCALE GENOMIC DNA]</scope>
    <source>
        <strain evidence="1 2">DSM 26537</strain>
    </source>
</reference>
<sequence length="87" mass="10264">MTREEAIEIILEEKLSNYNLNEDRENNEDEVVIKSRDNMWAIYATDERASKVPGSEKIFENEETAWDNLIKRLRAGKRLRNSYADTN</sequence>
<proteinExistence type="predicted"/>
<gene>
    <name evidence="1" type="ORF">EDD66_103117</name>
</gene>
<dbReference type="OrthoDB" id="2084893at2"/>
<dbReference type="Proteomes" id="UP000273083">
    <property type="component" value="Unassembled WGS sequence"/>
</dbReference>
<dbReference type="EMBL" id="RJVG01000003">
    <property type="protein sequence ID" value="ROR29182.1"/>
    <property type="molecule type" value="Genomic_DNA"/>
</dbReference>